<evidence type="ECO:0000313" key="4">
    <source>
        <dbReference type="Proteomes" id="UP000095038"/>
    </source>
</evidence>
<dbReference type="RefSeq" id="XP_020048333.1">
    <property type="nucleotide sequence ID" value="XM_020192986.1"/>
</dbReference>
<evidence type="ECO:0000256" key="2">
    <source>
        <dbReference type="SAM" id="Phobius"/>
    </source>
</evidence>
<feature type="transmembrane region" description="Helical" evidence="2">
    <location>
        <begin position="451"/>
        <end position="472"/>
    </location>
</feature>
<feature type="transmembrane region" description="Helical" evidence="2">
    <location>
        <begin position="705"/>
        <end position="728"/>
    </location>
</feature>
<keyword evidence="2" id="KW-1133">Transmembrane helix</keyword>
<evidence type="ECO:0000313" key="3">
    <source>
        <dbReference type="EMBL" id="ODV62026.1"/>
    </source>
</evidence>
<dbReference type="GeneID" id="30966622"/>
<dbReference type="EMBL" id="KV454478">
    <property type="protein sequence ID" value="ODV62026.1"/>
    <property type="molecule type" value="Genomic_DNA"/>
</dbReference>
<feature type="transmembrane region" description="Helical" evidence="2">
    <location>
        <begin position="479"/>
        <end position="501"/>
    </location>
</feature>
<name>A0A1D2VK87_9ASCO</name>
<feature type="compositionally biased region" description="Low complexity" evidence="1">
    <location>
        <begin position="37"/>
        <end position="56"/>
    </location>
</feature>
<dbReference type="AlphaFoldDB" id="A0A1D2VK87"/>
<keyword evidence="4" id="KW-1185">Reference proteome</keyword>
<feature type="transmembrane region" description="Helical" evidence="2">
    <location>
        <begin position="645"/>
        <end position="667"/>
    </location>
</feature>
<accession>A0A1D2VK87</accession>
<evidence type="ECO:0000256" key="1">
    <source>
        <dbReference type="SAM" id="MobiDB-lite"/>
    </source>
</evidence>
<feature type="transmembrane region" description="Helical" evidence="2">
    <location>
        <begin position="278"/>
        <end position="301"/>
    </location>
</feature>
<sequence length="754" mass="86855">MSFSRPSSQALLLLDQRFASLGFSEIDLSQYHDQDYPASSDSPDASNAPAPSSRPSHVSTDADDIAIQISSRFNHDLDEYLATKDSDNDFPLPIALVSDNQYATLHSPIPQHGDIYRCISIDDSNYNLFNIANGAAANNDCSLIDRDILITDNNDNDNDNENDNNNNNDNDIDIDIDIDNKQTNTKAGFFKNLKKDTILLIFFLNSLISVICSLPFQIYMLVQIIILSSQYLKSIQINNTQSGNPLFISYYTATNFLKSSNPDSYTGANLNISIPIDIFLPTIILIFSKLYQVFLTFLSIYSKNVIQIFFLLIYLILLLIFTTFLYSQTANSFTLNPNNSSSSSFTTLNLWSDNINSHDLNTYDSIFKIFSYLLITFSALTVLVHLFFYFFYAKSLPARKSSFSIAIPFKMIPLLKTFQFHRASITISCFTSMVFLSLFVDMYQLTPSSKFTIFLILLSPLYLFLQDIVVSYEFFIGSFIFGILFNLIYILFAFHQILLIFKLRSVHQYPIKFFIIKVFFLFYFLLLSLNIIMVIKAISNFHKGLKPYTTKSYNTFFHFKSFNQNNNQNKYTNNNTNINIQLSTFINTKDPVQKSFSMKNYLTSQFFSKSIFSSNQNLIPKNDNQEKKNSSKSSKSFKSFKFSKLFSFFSILSIAITITFIIFEFIYCYNLKDFTLKMGPAIDDVFYISFDNLLDIFLQFPRKTLISNLSLLIFGEFYLIFIFVLYFLTSNNNSFNSTIQIFFSLLLQEKKNSY</sequence>
<feature type="transmembrane region" description="Helical" evidence="2">
    <location>
        <begin position="308"/>
        <end position="327"/>
    </location>
</feature>
<feature type="region of interest" description="Disordered" evidence="1">
    <location>
        <begin position="33"/>
        <end position="61"/>
    </location>
</feature>
<organism evidence="3 4">
    <name type="scientific">Ascoidea rubescens DSM 1968</name>
    <dbReference type="NCBI Taxonomy" id="1344418"/>
    <lineage>
        <taxon>Eukaryota</taxon>
        <taxon>Fungi</taxon>
        <taxon>Dikarya</taxon>
        <taxon>Ascomycota</taxon>
        <taxon>Saccharomycotina</taxon>
        <taxon>Saccharomycetes</taxon>
        <taxon>Ascoideaceae</taxon>
        <taxon>Ascoidea</taxon>
    </lineage>
</organism>
<reference evidence="4" key="1">
    <citation type="submission" date="2016-05" db="EMBL/GenBank/DDBJ databases">
        <title>Comparative genomics of biotechnologically important yeasts.</title>
        <authorList>
            <consortium name="DOE Joint Genome Institute"/>
            <person name="Riley R."/>
            <person name="Haridas S."/>
            <person name="Wolfe K.H."/>
            <person name="Lopes M.R."/>
            <person name="Hittinger C.T."/>
            <person name="Goker M."/>
            <person name="Salamov A."/>
            <person name="Wisecaver J."/>
            <person name="Long T.M."/>
            <person name="Aerts A.L."/>
            <person name="Barry K."/>
            <person name="Choi C."/>
            <person name="Clum A."/>
            <person name="Coughlan A.Y."/>
            <person name="Deshpande S."/>
            <person name="Douglass A.P."/>
            <person name="Hanson S.J."/>
            <person name="Klenk H.-P."/>
            <person name="Labutti K."/>
            <person name="Lapidus A."/>
            <person name="Lindquist E."/>
            <person name="Lipzen A."/>
            <person name="Meier-Kolthoff J.P."/>
            <person name="Ohm R.A."/>
            <person name="Otillar R.P."/>
            <person name="Pangilinan J."/>
            <person name="Peng Y."/>
            <person name="Rokas A."/>
            <person name="Rosa C.A."/>
            <person name="Scheuner C."/>
            <person name="Sibirny A.A."/>
            <person name="Slot J.C."/>
            <person name="Stielow J.B."/>
            <person name="Sun H."/>
            <person name="Kurtzman C.P."/>
            <person name="Blackwell M."/>
            <person name="Grigoriev I.V."/>
            <person name="Jeffries T.W."/>
        </authorList>
    </citation>
    <scope>NUCLEOTIDE SEQUENCE [LARGE SCALE GENOMIC DNA]</scope>
    <source>
        <strain evidence="4">DSM 1968</strain>
    </source>
</reference>
<feature type="transmembrane region" description="Helical" evidence="2">
    <location>
        <begin position="513"/>
        <end position="535"/>
    </location>
</feature>
<keyword evidence="2" id="KW-0472">Membrane</keyword>
<feature type="transmembrane region" description="Helical" evidence="2">
    <location>
        <begin position="198"/>
        <end position="226"/>
    </location>
</feature>
<protein>
    <submittedName>
        <fullName evidence="3">Uncharacterized protein</fullName>
    </submittedName>
</protein>
<feature type="non-terminal residue" evidence="3">
    <location>
        <position position="754"/>
    </location>
</feature>
<feature type="transmembrane region" description="Helical" evidence="2">
    <location>
        <begin position="420"/>
        <end position="439"/>
    </location>
</feature>
<keyword evidence="2" id="KW-0812">Transmembrane</keyword>
<proteinExistence type="predicted"/>
<dbReference type="InParanoid" id="A0A1D2VK87"/>
<dbReference type="Proteomes" id="UP000095038">
    <property type="component" value="Unassembled WGS sequence"/>
</dbReference>
<gene>
    <name evidence="3" type="ORF">ASCRUDRAFT_75250</name>
</gene>
<feature type="transmembrane region" description="Helical" evidence="2">
    <location>
        <begin position="369"/>
        <end position="392"/>
    </location>
</feature>